<protein>
    <recommendedName>
        <fullName evidence="3">ABC transporter permease</fullName>
    </recommendedName>
</protein>
<accession>A0A7C5ERM1</accession>
<organism evidence="2">
    <name type="scientific">Desulfobacca acetoxidans</name>
    <dbReference type="NCBI Taxonomy" id="60893"/>
    <lineage>
        <taxon>Bacteria</taxon>
        <taxon>Pseudomonadati</taxon>
        <taxon>Thermodesulfobacteriota</taxon>
        <taxon>Desulfobaccia</taxon>
        <taxon>Desulfobaccales</taxon>
        <taxon>Desulfobaccaceae</taxon>
        <taxon>Desulfobacca</taxon>
    </lineage>
</organism>
<name>A0A7C5ERM1_9BACT</name>
<dbReference type="Pfam" id="PF06182">
    <property type="entry name" value="ABC2_membrane_6"/>
    <property type="match status" value="1"/>
</dbReference>
<evidence type="ECO:0000313" key="2">
    <source>
        <dbReference type="EMBL" id="HGZ12143.1"/>
    </source>
</evidence>
<reference evidence="2" key="1">
    <citation type="journal article" date="2020" name="mSystems">
        <title>Genome- and Community-Level Interaction Insights into Carbon Utilization and Element Cycling Functions of Hydrothermarchaeota in Hydrothermal Sediment.</title>
        <authorList>
            <person name="Zhou Z."/>
            <person name="Liu Y."/>
            <person name="Xu W."/>
            <person name="Pan J."/>
            <person name="Luo Z.H."/>
            <person name="Li M."/>
        </authorList>
    </citation>
    <scope>NUCLEOTIDE SEQUENCE [LARGE SCALE GENOMIC DNA]</scope>
    <source>
        <strain evidence="2">SpSt-853</strain>
    </source>
</reference>
<dbReference type="EMBL" id="DTKJ01000055">
    <property type="protein sequence ID" value="HGZ12143.1"/>
    <property type="molecule type" value="Genomic_DNA"/>
</dbReference>
<dbReference type="PANTHER" id="PTHR36832">
    <property type="entry name" value="SLR1174 PROTEIN-RELATED"/>
    <property type="match status" value="1"/>
</dbReference>
<dbReference type="InterPro" id="IPR010390">
    <property type="entry name" value="ABC-2_transporter-like"/>
</dbReference>
<keyword evidence="1" id="KW-0812">Transmembrane</keyword>
<feature type="transmembrane region" description="Helical" evidence="1">
    <location>
        <begin position="189"/>
        <end position="207"/>
    </location>
</feature>
<evidence type="ECO:0008006" key="3">
    <source>
        <dbReference type="Google" id="ProtNLM"/>
    </source>
</evidence>
<feature type="transmembrane region" description="Helical" evidence="1">
    <location>
        <begin position="227"/>
        <end position="254"/>
    </location>
</feature>
<keyword evidence="1" id="KW-0472">Membrane</keyword>
<feature type="transmembrane region" description="Helical" evidence="1">
    <location>
        <begin position="123"/>
        <end position="143"/>
    </location>
</feature>
<sequence>MFSAKISRATGYLALGRVAVLEFLAYRANLVVEFLSYPLAFLGYFFFLHGLFLFGHGPQNYPLPELLTYFSLGWMLRMIFHQGVDLSLSSMIATGQIAQELLRPLDLRLMMATRFASLGAARLLGYALPSLALLALLFSPFLVWLPENLLGFVIFLAVGFWLSFELQFLIGVLAFYVTMNYQISWTLDLLIRLASGLIIPLDLYPPWVARSLDILPFKYLYFIPLKVYLGSLPASDLILALPVGLAWWLALWALNRLLLHRALKQLAILGS</sequence>
<feature type="transmembrane region" description="Helical" evidence="1">
    <location>
        <begin position="61"/>
        <end position="80"/>
    </location>
</feature>
<comment type="caution">
    <text evidence="2">The sequence shown here is derived from an EMBL/GenBank/DDBJ whole genome shotgun (WGS) entry which is preliminary data.</text>
</comment>
<dbReference type="AlphaFoldDB" id="A0A7C5ERM1"/>
<feature type="transmembrane region" description="Helical" evidence="1">
    <location>
        <begin position="34"/>
        <end position="54"/>
    </location>
</feature>
<feature type="transmembrane region" description="Helical" evidence="1">
    <location>
        <begin position="149"/>
        <end position="177"/>
    </location>
</feature>
<evidence type="ECO:0000256" key="1">
    <source>
        <dbReference type="SAM" id="Phobius"/>
    </source>
</evidence>
<dbReference type="PANTHER" id="PTHR36832:SF1">
    <property type="entry name" value="SLR1174 PROTEIN"/>
    <property type="match status" value="1"/>
</dbReference>
<gene>
    <name evidence="2" type="ORF">ENW48_07990</name>
</gene>
<keyword evidence="1" id="KW-1133">Transmembrane helix</keyword>
<proteinExistence type="predicted"/>